<dbReference type="RefSeq" id="WP_144637716.1">
    <property type="nucleotide sequence ID" value="NZ_BNAX01000006.1"/>
</dbReference>
<comment type="caution">
    <text evidence="2">The sequence shown here is derived from an EMBL/GenBank/DDBJ whole genome shotgun (WGS) entry which is preliminary data.</text>
</comment>
<sequence length="110" mass="11817">MLVLPGISIVYLAQPYLNAGLAASSVQRLQIVDIYSCIVAGFLIRTGTLAARIERRRLLHAGTGTFTVVPVQAVFSTSAEMLIAFRAIAGRRGSGPNPPGTRLDQQDVHR</sequence>
<dbReference type="SUPFAM" id="SSF103473">
    <property type="entry name" value="MFS general substrate transporter"/>
    <property type="match status" value="1"/>
</dbReference>
<gene>
    <name evidence="2" type="ORF">FNH06_12215</name>
</gene>
<dbReference type="AlphaFoldDB" id="A0A558AF18"/>
<protein>
    <submittedName>
        <fullName evidence="2">Uncharacterized protein</fullName>
    </submittedName>
</protein>
<evidence type="ECO:0000313" key="2">
    <source>
        <dbReference type="EMBL" id="TVT22850.1"/>
    </source>
</evidence>
<proteinExistence type="predicted"/>
<dbReference type="EMBL" id="VJZA01000015">
    <property type="protein sequence ID" value="TVT22850.1"/>
    <property type="molecule type" value="Genomic_DNA"/>
</dbReference>
<accession>A0A558AF18</accession>
<name>A0A558AF18_9PSEU</name>
<evidence type="ECO:0000313" key="3">
    <source>
        <dbReference type="Proteomes" id="UP000318578"/>
    </source>
</evidence>
<organism evidence="2 3">
    <name type="scientific">Amycolatopsis acidiphila</name>
    <dbReference type="NCBI Taxonomy" id="715473"/>
    <lineage>
        <taxon>Bacteria</taxon>
        <taxon>Bacillati</taxon>
        <taxon>Actinomycetota</taxon>
        <taxon>Actinomycetes</taxon>
        <taxon>Pseudonocardiales</taxon>
        <taxon>Pseudonocardiaceae</taxon>
        <taxon>Amycolatopsis</taxon>
    </lineage>
</organism>
<dbReference type="InterPro" id="IPR036259">
    <property type="entry name" value="MFS_trans_sf"/>
</dbReference>
<evidence type="ECO:0000256" key="1">
    <source>
        <dbReference type="SAM" id="MobiDB-lite"/>
    </source>
</evidence>
<keyword evidence="3" id="KW-1185">Reference proteome</keyword>
<feature type="region of interest" description="Disordered" evidence="1">
    <location>
        <begin position="90"/>
        <end position="110"/>
    </location>
</feature>
<dbReference type="Gene3D" id="1.20.1720.10">
    <property type="entry name" value="Multidrug resistance protein D"/>
    <property type="match status" value="1"/>
</dbReference>
<dbReference type="Proteomes" id="UP000318578">
    <property type="component" value="Unassembled WGS sequence"/>
</dbReference>
<reference evidence="2 3" key="1">
    <citation type="submission" date="2019-07" db="EMBL/GenBank/DDBJ databases">
        <title>New species of Amycolatopsis and Streptomyces.</title>
        <authorList>
            <person name="Duangmal K."/>
            <person name="Teo W.F.A."/>
            <person name="Lipun K."/>
        </authorList>
    </citation>
    <scope>NUCLEOTIDE SEQUENCE [LARGE SCALE GENOMIC DNA]</scope>
    <source>
        <strain evidence="2 3">JCM 30562</strain>
    </source>
</reference>
<dbReference type="OrthoDB" id="9781469at2"/>